<dbReference type="AlphaFoldDB" id="A0A9D1GD49"/>
<reference evidence="2" key="2">
    <citation type="journal article" date="2021" name="PeerJ">
        <title>Extensive microbial diversity within the chicken gut microbiome revealed by metagenomics and culture.</title>
        <authorList>
            <person name="Gilroy R."/>
            <person name="Ravi A."/>
            <person name="Getino M."/>
            <person name="Pursley I."/>
            <person name="Horton D.L."/>
            <person name="Alikhan N.F."/>
            <person name="Baker D."/>
            <person name="Gharbi K."/>
            <person name="Hall N."/>
            <person name="Watson M."/>
            <person name="Adriaenssens E.M."/>
            <person name="Foster-Nyarko E."/>
            <person name="Jarju S."/>
            <person name="Secka A."/>
            <person name="Antonio M."/>
            <person name="Oren A."/>
            <person name="Chaudhuri R.R."/>
            <person name="La Ragione R."/>
            <person name="Hildebrand F."/>
            <person name="Pallen M.J."/>
        </authorList>
    </citation>
    <scope>NUCLEOTIDE SEQUENCE</scope>
    <source>
        <strain evidence="2">CHK195-26880</strain>
    </source>
</reference>
<protein>
    <submittedName>
        <fullName evidence="2">Uncharacterized protein</fullName>
    </submittedName>
</protein>
<evidence type="ECO:0000313" key="3">
    <source>
        <dbReference type="Proteomes" id="UP000886833"/>
    </source>
</evidence>
<comment type="caution">
    <text evidence="2">The sequence shown here is derived from an EMBL/GenBank/DDBJ whole genome shotgun (WGS) entry which is preliminary data.</text>
</comment>
<dbReference type="Proteomes" id="UP000886833">
    <property type="component" value="Unassembled WGS sequence"/>
</dbReference>
<evidence type="ECO:0000256" key="1">
    <source>
        <dbReference type="SAM" id="Phobius"/>
    </source>
</evidence>
<organism evidence="2 3">
    <name type="scientific">Candidatus Onthousia faecipullorum</name>
    <dbReference type="NCBI Taxonomy" id="2840887"/>
    <lineage>
        <taxon>Bacteria</taxon>
        <taxon>Bacillati</taxon>
        <taxon>Bacillota</taxon>
        <taxon>Bacilli</taxon>
        <taxon>Candidatus Onthousia</taxon>
    </lineage>
</organism>
<gene>
    <name evidence="2" type="ORF">IAB59_06310</name>
</gene>
<dbReference type="EMBL" id="DVKQ01000082">
    <property type="protein sequence ID" value="HIT38069.1"/>
    <property type="molecule type" value="Genomic_DNA"/>
</dbReference>
<keyword evidence="1" id="KW-0472">Membrane</keyword>
<feature type="transmembrane region" description="Helical" evidence="1">
    <location>
        <begin position="7"/>
        <end position="28"/>
    </location>
</feature>
<reference evidence="2" key="1">
    <citation type="submission" date="2020-10" db="EMBL/GenBank/DDBJ databases">
        <authorList>
            <person name="Gilroy R."/>
        </authorList>
    </citation>
    <scope>NUCLEOTIDE SEQUENCE</scope>
    <source>
        <strain evidence="2">CHK195-26880</strain>
    </source>
</reference>
<accession>A0A9D1GD49</accession>
<sequence length="217" mass="24827">MKKNNTWIKVVIIIIILELVVGGIIFAYRKLNSNDNSISTDDKVVKDLYEKVAYNDIESLDVMNTRTMLYYGYKNTDNIDTIDCDTVNVMDDTTGYTCEDETDFIKRSDIEDTIKDIYGPDTNIENISFETDANHYAFFDAINDGYAIYTKEEEVSVDPVNMNLKNATLDDDGNIIITVEVLNGVFGTVEDTYDFTFTKDKDNYYLTKKEVVANKED</sequence>
<evidence type="ECO:0000313" key="2">
    <source>
        <dbReference type="EMBL" id="HIT38069.1"/>
    </source>
</evidence>
<name>A0A9D1GD49_9FIRM</name>
<keyword evidence="1" id="KW-1133">Transmembrane helix</keyword>
<proteinExistence type="predicted"/>
<keyword evidence="1" id="KW-0812">Transmembrane</keyword>